<keyword evidence="8" id="KW-1185">Reference proteome</keyword>
<evidence type="ECO:0000313" key="8">
    <source>
        <dbReference type="Proteomes" id="UP000019402"/>
    </source>
</evidence>
<dbReference type="Pfam" id="PF12833">
    <property type="entry name" value="HTH_18"/>
    <property type="match status" value="1"/>
</dbReference>
<comment type="caution">
    <text evidence="7">The sequence shown here is derived from an EMBL/GenBank/DDBJ whole genome shotgun (WGS) entry which is preliminary data.</text>
</comment>
<evidence type="ECO:0000313" key="7">
    <source>
        <dbReference type="EMBL" id="GAF03698.1"/>
    </source>
</evidence>
<dbReference type="PANTHER" id="PTHR43547">
    <property type="entry name" value="TWO-COMPONENT HISTIDINE KINASE"/>
    <property type="match status" value="1"/>
</dbReference>
<dbReference type="EMBL" id="BAMD01000028">
    <property type="protein sequence ID" value="GAF03698.1"/>
    <property type="molecule type" value="Genomic_DNA"/>
</dbReference>
<keyword evidence="1 4" id="KW-0597">Phosphoprotein</keyword>
<sequence length="329" mass="37200">MDILRGSIQVESTEGMGTLFTVSLPIDGSFNEDYVHSEVDELKSLDGSTMVDTEIKIEDCNIFEGDKISVEGKTILLVEDNEEFRQSLKKVLESRYRILEAEDGKKGLLMAEKEEVDLIISDVMMPSMNGHELCQAIKGNIHTSHIPVILLTAKVGDDNKLAGYQSGANAYLEKPVNMKLLIIRIRALLTDFQNQREKTHASLNLEPENIEITPLDEEFFNRAKKLVEENMSDTEYSIKDFANELGVSNSMLYRKMKNLASCSPSEFVRNIRLKRAAQLFENRAFQISEVAYKCGFNDLSYFGVCFKKMFGVTHLNTKRVNGKALCKLL</sequence>
<dbReference type="OrthoDB" id="1116352at2"/>
<dbReference type="Pfam" id="PF00072">
    <property type="entry name" value="Response_reg"/>
    <property type="match status" value="1"/>
</dbReference>
<evidence type="ECO:0000256" key="1">
    <source>
        <dbReference type="ARBA" id="ARBA00022553"/>
    </source>
</evidence>
<feature type="domain" description="HTH araC/xylS-type" evidence="5">
    <location>
        <begin position="221"/>
        <end position="320"/>
    </location>
</feature>
<dbReference type="Proteomes" id="UP000019402">
    <property type="component" value="Unassembled WGS sequence"/>
</dbReference>
<reference evidence="7 8" key="1">
    <citation type="journal article" date="2014" name="Genome Announc.">
        <title>Draft Genome Sequence of Cytophaga fermentans JCM 21142T, a Facultative Anaerobe Isolated from Marine Mud.</title>
        <authorList>
            <person name="Starns D."/>
            <person name="Oshima K."/>
            <person name="Suda W."/>
            <person name="Iino T."/>
            <person name="Yuki M."/>
            <person name="Inoue J."/>
            <person name="Kitamura K."/>
            <person name="Iida T."/>
            <person name="Darby A."/>
            <person name="Hattori M."/>
            <person name="Ohkuma M."/>
        </authorList>
    </citation>
    <scope>NUCLEOTIDE SEQUENCE [LARGE SCALE GENOMIC DNA]</scope>
    <source>
        <strain evidence="7 8">JCM 21142</strain>
    </source>
</reference>
<gene>
    <name evidence="7" type="ORF">JCM21142_62377</name>
</gene>
<feature type="modified residue" description="4-aspartylphosphate" evidence="4">
    <location>
        <position position="122"/>
    </location>
</feature>
<evidence type="ECO:0000256" key="4">
    <source>
        <dbReference type="PROSITE-ProRule" id="PRU00169"/>
    </source>
</evidence>
<name>W7Y7R8_9BACT</name>
<dbReference type="PROSITE" id="PS01124">
    <property type="entry name" value="HTH_ARAC_FAMILY_2"/>
    <property type="match status" value="1"/>
</dbReference>
<dbReference type="GO" id="GO:0043565">
    <property type="term" value="F:sequence-specific DNA binding"/>
    <property type="evidence" value="ECO:0007669"/>
    <property type="project" value="InterPro"/>
</dbReference>
<evidence type="ECO:0000259" key="5">
    <source>
        <dbReference type="PROSITE" id="PS01124"/>
    </source>
</evidence>
<dbReference type="PANTHER" id="PTHR43547:SF2">
    <property type="entry name" value="HYBRID SIGNAL TRANSDUCTION HISTIDINE KINASE C"/>
    <property type="match status" value="1"/>
</dbReference>
<dbReference type="Gene3D" id="1.10.10.60">
    <property type="entry name" value="Homeodomain-like"/>
    <property type="match status" value="2"/>
</dbReference>
<dbReference type="GO" id="GO:0000155">
    <property type="term" value="F:phosphorelay sensor kinase activity"/>
    <property type="evidence" value="ECO:0007669"/>
    <property type="project" value="TreeGrafter"/>
</dbReference>
<keyword evidence="3" id="KW-0804">Transcription</keyword>
<dbReference type="InterPro" id="IPR018060">
    <property type="entry name" value="HTH_AraC"/>
</dbReference>
<evidence type="ECO:0000259" key="6">
    <source>
        <dbReference type="PROSITE" id="PS50110"/>
    </source>
</evidence>
<dbReference type="InterPro" id="IPR011006">
    <property type="entry name" value="CheY-like_superfamily"/>
</dbReference>
<organism evidence="7 8">
    <name type="scientific">Saccharicrinis fermentans DSM 9555 = JCM 21142</name>
    <dbReference type="NCBI Taxonomy" id="869213"/>
    <lineage>
        <taxon>Bacteria</taxon>
        <taxon>Pseudomonadati</taxon>
        <taxon>Bacteroidota</taxon>
        <taxon>Bacteroidia</taxon>
        <taxon>Marinilabiliales</taxon>
        <taxon>Marinilabiliaceae</taxon>
        <taxon>Saccharicrinis</taxon>
    </lineage>
</organism>
<dbReference type="InterPro" id="IPR001789">
    <property type="entry name" value="Sig_transdc_resp-reg_receiver"/>
</dbReference>
<evidence type="ECO:0000256" key="3">
    <source>
        <dbReference type="ARBA" id="ARBA00023163"/>
    </source>
</evidence>
<dbReference type="PROSITE" id="PS50110">
    <property type="entry name" value="RESPONSE_REGULATORY"/>
    <property type="match status" value="1"/>
</dbReference>
<accession>W7Y7R8</accession>
<dbReference type="AlphaFoldDB" id="W7Y7R8"/>
<proteinExistence type="predicted"/>
<evidence type="ECO:0000256" key="2">
    <source>
        <dbReference type="ARBA" id="ARBA00023015"/>
    </source>
</evidence>
<dbReference type="eggNOG" id="COG0745">
    <property type="taxonomic scope" value="Bacteria"/>
</dbReference>
<dbReference type="SMART" id="SM00448">
    <property type="entry name" value="REC"/>
    <property type="match status" value="1"/>
</dbReference>
<feature type="domain" description="Response regulatory" evidence="6">
    <location>
        <begin position="74"/>
        <end position="189"/>
    </location>
</feature>
<protein>
    <submittedName>
        <fullName evidence="7">Transcriptional regulatory protein AfsQ1</fullName>
    </submittedName>
</protein>
<dbReference type="SUPFAM" id="SSF46689">
    <property type="entry name" value="Homeodomain-like"/>
    <property type="match status" value="1"/>
</dbReference>
<dbReference type="InterPro" id="IPR009057">
    <property type="entry name" value="Homeodomain-like_sf"/>
</dbReference>
<dbReference type="SMART" id="SM00342">
    <property type="entry name" value="HTH_ARAC"/>
    <property type="match status" value="1"/>
</dbReference>
<dbReference type="GO" id="GO:0003700">
    <property type="term" value="F:DNA-binding transcription factor activity"/>
    <property type="evidence" value="ECO:0007669"/>
    <property type="project" value="InterPro"/>
</dbReference>
<keyword evidence="2" id="KW-0805">Transcription regulation</keyword>
<dbReference type="SUPFAM" id="SSF52172">
    <property type="entry name" value="CheY-like"/>
    <property type="match status" value="1"/>
</dbReference>
<dbReference type="Gene3D" id="3.40.50.2300">
    <property type="match status" value="1"/>
</dbReference>